<comment type="caution">
    <text evidence="2">The sequence shown here is derived from an EMBL/GenBank/DDBJ whole genome shotgun (WGS) entry which is preliminary data.</text>
</comment>
<accession>A0A6A0A841</accession>
<feature type="region of interest" description="Disordered" evidence="1">
    <location>
        <begin position="1"/>
        <end position="27"/>
    </location>
</feature>
<dbReference type="EMBL" id="BLLF01004012">
    <property type="protein sequence ID" value="GFH28736.1"/>
    <property type="molecule type" value="Genomic_DNA"/>
</dbReference>
<gene>
    <name evidence="2" type="ORF">HaLaN_27276</name>
</gene>
<dbReference type="AlphaFoldDB" id="A0A6A0A841"/>
<evidence type="ECO:0000313" key="2">
    <source>
        <dbReference type="EMBL" id="GFH28736.1"/>
    </source>
</evidence>
<dbReference type="Proteomes" id="UP000485058">
    <property type="component" value="Unassembled WGS sequence"/>
</dbReference>
<reference evidence="2 3" key="1">
    <citation type="submission" date="2020-02" db="EMBL/GenBank/DDBJ databases">
        <title>Draft genome sequence of Haematococcus lacustris strain NIES-144.</title>
        <authorList>
            <person name="Morimoto D."/>
            <person name="Nakagawa S."/>
            <person name="Yoshida T."/>
            <person name="Sawayama S."/>
        </authorList>
    </citation>
    <scope>NUCLEOTIDE SEQUENCE [LARGE SCALE GENOMIC DNA]</scope>
    <source>
        <strain evidence="2 3">NIES-144</strain>
    </source>
</reference>
<organism evidence="2 3">
    <name type="scientific">Haematococcus lacustris</name>
    <name type="common">Green alga</name>
    <name type="synonym">Haematococcus pluvialis</name>
    <dbReference type="NCBI Taxonomy" id="44745"/>
    <lineage>
        <taxon>Eukaryota</taxon>
        <taxon>Viridiplantae</taxon>
        <taxon>Chlorophyta</taxon>
        <taxon>core chlorophytes</taxon>
        <taxon>Chlorophyceae</taxon>
        <taxon>CS clade</taxon>
        <taxon>Chlamydomonadales</taxon>
        <taxon>Haematococcaceae</taxon>
        <taxon>Haematococcus</taxon>
    </lineage>
</organism>
<keyword evidence="3" id="KW-1185">Reference proteome</keyword>
<evidence type="ECO:0000313" key="3">
    <source>
        <dbReference type="Proteomes" id="UP000485058"/>
    </source>
</evidence>
<feature type="compositionally biased region" description="Basic residues" evidence="1">
    <location>
        <begin position="15"/>
        <end position="24"/>
    </location>
</feature>
<evidence type="ECO:0000256" key="1">
    <source>
        <dbReference type="SAM" id="MobiDB-lite"/>
    </source>
</evidence>
<protein>
    <submittedName>
        <fullName evidence="2">Uncharacterized protein</fullName>
    </submittedName>
</protein>
<sequence>MRGKKRKGADEPKKPKPKVPKHKPKESLVRVTKGRHKVNKIVAHFKLIVNLSHKKRACPSPFKDVMRIVCLVEEAADVFPAAVGDPQAAGGVLWQCCY</sequence>
<proteinExistence type="predicted"/>
<name>A0A6A0A841_HAELA</name>